<keyword evidence="3" id="KW-0049">Antioxidant</keyword>
<keyword evidence="11" id="KW-1185">Reference proteome</keyword>
<dbReference type="GO" id="GO:0047066">
    <property type="term" value="F:phospholipid-hydroperoxide glutathione peroxidase activity"/>
    <property type="evidence" value="ECO:0007669"/>
    <property type="project" value="UniProtKB-ARBA"/>
</dbReference>
<dbReference type="PRINTS" id="PR01011">
    <property type="entry name" value="GLUTPROXDASE"/>
</dbReference>
<evidence type="ECO:0000256" key="3">
    <source>
        <dbReference type="ARBA" id="ARBA00022862"/>
    </source>
</evidence>
<accession>A0AAN7WPB2</accession>
<dbReference type="GO" id="GO:0004602">
    <property type="term" value="F:glutathione peroxidase activity"/>
    <property type="evidence" value="ECO:0007669"/>
    <property type="project" value="UniProtKB-ARBA"/>
</dbReference>
<sequence>MNSNEFYDLIAYKGNGEIFRFDQLQGKVVLIVNVASRCGFTPQYKDLQYLYEKYSSRGLEILGFPCNQFGNQEPLSDKEIIFFTKKHFGITFHILKKINVNGPDEHPVYKYLKEQKRGVLGFKGIKWNFEKFLIDRSGIVTDRFLSATPPINFEDRIVELLNQPTI</sequence>
<evidence type="ECO:0000256" key="9">
    <source>
        <dbReference type="RuleBase" id="RU000499"/>
    </source>
</evidence>
<name>A0AAN7WPB2_9SACH</name>
<dbReference type="FunFam" id="3.40.30.10:FF:000010">
    <property type="entry name" value="Glutathione peroxidase"/>
    <property type="match status" value="1"/>
</dbReference>
<protein>
    <recommendedName>
        <fullName evidence="9">Glutathione peroxidase</fullName>
    </recommendedName>
</protein>
<dbReference type="InterPro" id="IPR029759">
    <property type="entry name" value="GPX_AS"/>
</dbReference>
<evidence type="ECO:0000256" key="2">
    <source>
        <dbReference type="ARBA" id="ARBA00022559"/>
    </source>
</evidence>
<keyword evidence="4 9" id="KW-0560">Oxidoreductase</keyword>
<dbReference type="EMBL" id="JAWIZZ010000015">
    <property type="protein sequence ID" value="KAK5782095.1"/>
    <property type="molecule type" value="Genomic_DNA"/>
</dbReference>
<dbReference type="PIRSF" id="PIRSF000303">
    <property type="entry name" value="Glutathion_perox"/>
    <property type="match status" value="1"/>
</dbReference>
<dbReference type="InterPro" id="IPR029760">
    <property type="entry name" value="GPX_CS"/>
</dbReference>
<keyword evidence="5" id="KW-1015">Disulfide bond</keyword>
<dbReference type="GO" id="GO:0140824">
    <property type="term" value="F:thioredoxin-dependent peroxiredoxin activity"/>
    <property type="evidence" value="ECO:0007669"/>
    <property type="project" value="UniProtKB-EC"/>
</dbReference>
<dbReference type="Pfam" id="PF00255">
    <property type="entry name" value="GSHPx"/>
    <property type="match status" value="1"/>
</dbReference>
<dbReference type="InterPro" id="IPR036249">
    <property type="entry name" value="Thioredoxin-like_sf"/>
</dbReference>
<keyword evidence="6" id="KW-0676">Redox-active center</keyword>
<dbReference type="AlphaFoldDB" id="A0AAN7WPB2"/>
<feature type="active site" evidence="8">
    <location>
        <position position="38"/>
    </location>
</feature>
<dbReference type="Proteomes" id="UP001306508">
    <property type="component" value="Unassembled WGS sequence"/>
</dbReference>
<dbReference type="PROSITE" id="PS51355">
    <property type="entry name" value="GLUTATHIONE_PEROXID_3"/>
    <property type="match status" value="1"/>
</dbReference>
<gene>
    <name evidence="10" type="ORF">RI543_000417</name>
</gene>
<dbReference type="InterPro" id="IPR000889">
    <property type="entry name" value="Glutathione_peroxidase"/>
</dbReference>
<evidence type="ECO:0000313" key="10">
    <source>
        <dbReference type="EMBL" id="KAK5782095.1"/>
    </source>
</evidence>
<evidence type="ECO:0000313" key="11">
    <source>
        <dbReference type="Proteomes" id="UP001306508"/>
    </source>
</evidence>
<dbReference type="PANTHER" id="PTHR11592:SF78">
    <property type="entry name" value="GLUTATHIONE PEROXIDASE"/>
    <property type="match status" value="1"/>
</dbReference>
<comment type="caution">
    <text evidence="10">The sequence shown here is derived from an EMBL/GenBank/DDBJ whole genome shotgun (WGS) entry which is preliminary data.</text>
</comment>
<organism evidence="10 11">
    <name type="scientific">Arxiozyma heterogenica</name>
    <dbReference type="NCBI Taxonomy" id="278026"/>
    <lineage>
        <taxon>Eukaryota</taxon>
        <taxon>Fungi</taxon>
        <taxon>Dikarya</taxon>
        <taxon>Ascomycota</taxon>
        <taxon>Saccharomycotina</taxon>
        <taxon>Saccharomycetes</taxon>
        <taxon>Saccharomycetales</taxon>
        <taxon>Saccharomycetaceae</taxon>
        <taxon>Arxiozyma</taxon>
    </lineage>
</organism>
<evidence type="ECO:0000256" key="5">
    <source>
        <dbReference type="ARBA" id="ARBA00023157"/>
    </source>
</evidence>
<dbReference type="PROSITE" id="PS00763">
    <property type="entry name" value="GLUTATHIONE_PEROXID_2"/>
    <property type="match status" value="1"/>
</dbReference>
<reference evidence="11" key="1">
    <citation type="submission" date="2023-07" db="EMBL/GenBank/DDBJ databases">
        <title>A draft genome of Kazachstania heterogenica Y-27499.</title>
        <authorList>
            <person name="Donic C."/>
            <person name="Kralova J.S."/>
            <person name="Fidel L."/>
            <person name="Ben-Dor S."/>
            <person name="Jung S."/>
        </authorList>
    </citation>
    <scope>NUCLEOTIDE SEQUENCE [LARGE SCALE GENOMIC DNA]</scope>
    <source>
        <strain evidence="11">Y27499</strain>
    </source>
</reference>
<dbReference type="CDD" id="cd00340">
    <property type="entry name" value="GSH_Peroxidase"/>
    <property type="match status" value="1"/>
</dbReference>
<dbReference type="PROSITE" id="PS00460">
    <property type="entry name" value="GLUTATHIONE_PEROXID_1"/>
    <property type="match status" value="1"/>
</dbReference>
<evidence type="ECO:0000256" key="1">
    <source>
        <dbReference type="ARBA" id="ARBA00006926"/>
    </source>
</evidence>
<evidence type="ECO:0000256" key="7">
    <source>
        <dbReference type="ARBA" id="ARBA00049091"/>
    </source>
</evidence>
<comment type="catalytic activity">
    <reaction evidence="7">
        <text>a hydroperoxide + [thioredoxin]-dithiol = an alcohol + [thioredoxin]-disulfide + H2O</text>
        <dbReference type="Rhea" id="RHEA:62620"/>
        <dbReference type="Rhea" id="RHEA-COMP:10698"/>
        <dbReference type="Rhea" id="RHEA-COMP:10700"/>
        <dbReference type="ChEBI" id="CHEBI:15377"/>
        <dbReference type="ChEBI" id="CHEBI:29950"/>
        <dbReference type="ChEBI" id="CHEBI:30879"/>
        <dbReference type="ChEBI" id="CHEBI:35924"/>
        <dbReference type="ChEBI" id="CHEBI:50058"/>
        <dbReference type="EC" id="1.11.1.24"/>
    </reaction>
</comment>
<dbReference type="GO" id="GO:0034599">
    <property type="term" value="P:cellular response to oxidative stress"/>
    <property type="evidence" value="ECO:0007669"/>
    <property type="project" value="TreeGrafter"/>
</dbReference>
<evidence type="ECO:0000256" key="4">
    <source>
        <dbReference type="ARBA" id="ARBA00023002"/>
    </source>
</evidence>
<evidence type="ECO:0000256" key="8">
    <source>
        <dbReference type="PIRSR" id="PIRSR000303-1"/>
    </source>
</evidence>
<evidence type="ECO:0000256" key="6">
    <source>
        <dbReference type="ARBA" id="ARBA00023284"/>
    </source>
</evidence>
<keyword evidence="2 9" id="KW-0575">Peroxidase</keyword>
<dbReference type="SUPFAM" id="SSF52833">
    <property type="entry name" value="Thioredoxin-like"/>
    <property type="match status" value="1"/>
</dbReference>
<comment type="similarity">
    <text evidence="1 9">Belongs to the glutathione peroxidase family.</text>
</comment>
<proteinExistence type="inferred from homology"/>
<dbReference type="Gene3D" id="3.40.30.10">
    <property type="entry name" value="Glutaredoxin"/>
    <property type="match status" value="1"/>
</dbReference>
<dbReference type="PANTHER" id="PTHR11592">
    <property type="entry name" value="GLUTATHIONE PEROXIDASE"/>
    <property type="match status" value="1"/>
</dbReference>